<gene>
    <name evidence="1" type="ORF">METZ01_LOCUS14043</name>
</gene>
<organism evidence="1">
    <name type="scientific">marine metagenome</name>
    <dbReference type="NCBI Taxonomy" id="408172"/>
    <lineage>
        <taxon>unclassified sequences</taxon>
        <taxon>metagenomes</taxon>
        <taxon>ecological metagenomes</taxon>
    </lineage>
</organism>
<accession>A0A381P4E7</accession>
<dbReference type="EMBL" id="UINC01000787">
    <property type="protein sequence ID" value="SUZ61189.1"/>
    <property type="molecule type" value="Genomic_DNA"/>
</dbReference>
<dbReference type="AlphaFoldDB" id="A0A381P4E7"/>
<sequence>MRYLSLELVVRVLLSIVVLMALACTPTPTPTATATPAGPTYSEEEAIAVVKEHLMESEFCEMKVLAESGSKEWSARYNPSTLRWDVSLILRRSLKSVDQGTGQNTLFTWSVYERSKTVGATGYDPLNQMC</sequence>
<proteinExistence type="predicted"/>
<protein>
    <submittedName>
        <fullName evidence="1">Uncharacterized protein</fullName>
    </submittedName>
</protein>
<dbReference type="PROSITE" id="PS51257">
    <property type="entry name" value="PROKAR_LIPOPROTEIN"/>
    <property type="match status" value="1"/>
</dbReference>
<evidence type="ECO:0000313" key="1">
    <source>
        <dbReference type="EMBL" id="SUZ61189.1"/>
    </source>
</evidence>
<name>A0A381P4E7_9ZZZZ</name>
<reference evidence="1" key="1">
    <citation type="submission" date="2018-05" db="EMBL/GenBank/DDBJ databases">
        <authorList>
            <person name="Lanie J.A."/>
            <person name="Ng W.-L."/>
            <person name="Kazmierczak K.M."/>
            <person name="Andrzejewski T.M."/>
            <person name="Davidsen T.M."/>
            <person name="Wayne K.J."/>
            <person name="Tettelin H."/>
            <person name="Glass J.I."/>
            <person name="Rusch D."/>
            <person name="Podicherti R."/>
            <person name="Tsui H.-C.T."/>
            <person name="Winkler M.E."/>
        </authorList>
    </citation>
    <scope>NUCLEOTIDE SEQUENCE</scope>
</reference>